<dbReference type="InterPro" id="IPR007061">
    <property type="entry name" value="MST-like"/>
</dbReference>
<dbReference type="InterPro" id="IPR034660">
    <property type="entry name" value="DinB/YfiT-like"/>
</dbReference>
<gene>
    <name evidence="1" type="ORF">SAMN05661093_00360</name>
</gene>
<proteinExistence type="predicted"/>
<dbReference type="Gene3D" id="1.20.120.450">
    <property type="entry name" value="dinb family like domain"/>
    <property type="match status" value="1"/>
</dbReference>
<name>A0A1W1ZVS7_KIBAR</name>
<dbReference type="EMBL" id="FWXV01000001">
    <property type="protein sequence ID" value="SMC52473.1"/>
    <property type="molecule type" value="Genomic_DNA"/>
</dbReference>
<accession>A0A1W1ZVS7</accession>
<reference evidence="1 2" key="1">
    <citation type="submission" date="2017-04" db="EMBL/GenBank/DDBJ databases">
        <authorList>
            <person name="Afonso C.L."/>
            <person name="Miller P.J."/>
            <person name="Scott M.A."/>
            <person name="Spackman E."/>
            <person name="Goraichik I."/>
            <person name="Dimitrov K.M."/>
            <person name="Suarez D.L."/>
            <person name="Swayne D.E."/>
        </authorList>
    </citation>
    <scope>NUCLEOTIDE SEQUENCE [LARGE SCALE GENOMIC DNA]</scope>
    <source>
        <strain evidence="1 2">DSM 43828</strain>
    </source>
</reference>
<evidence type="ECO:0000313" key="1">
    <source>
        <dbReference type="EMBL" id="SMC52473.1"/>
    </source>
</evidence>
<evidence type="ECO:0000313" key="2">
    <source>
        <dbReference type="Proteomes" id="UP000192674"/>
    </source>
</evidence>
<protein>
    <recommendedName>
        <fullName evidence="3">DinB family protein</fullName>
    </recommendedName>
</protein>
<evidence type="ECO:0008006" key="3">
    <source>
        <dbReference type="Google" id="ProtNLM"/>
    </source>
</evidence>
<dbReference type="SUPFAM" id="SSF109854">
    <property type="entry name" value="DinB/YfiT-like putative metalloenzymes"/>
    <property type="match status" value="1"/>
</dbReference>
<dbReference type="Proteomes" id="UP000192674">
    <property type="component" value="Unassembled WGS sequence"/>
</dbReference>
<sequence>MTLSYPVGRLLAMSASDQKTELRRYLQIARDALVWKLDGLGEYDIRRPVTTTGTNLLGLVKHVTACELGYFGWTFGRPFDERLPWSEQGAELNSDMWATEDESREEIVSLYRRIWAHSDVTFETFDLDSVGRVPHWPAERAEITLHKALVHMIAETHRHAGHADIVRETIDGAAGHTTAYSNLASEDGAWWAEYRQRLEHSARAAAERWEN</sequence>
<organism evidence="1 2">
    <name type="scientific">Kibdelosporangium aridum</name>
    <dbReference type="NCBI Taxonomy" id="2030"/>
    <lineage>
        <taxon>Bacteria</taxon>
        <taxon>Bacillati</taxon>
        <taxon>Actinomycetota</taxon>
        <taxon>Actinomycetes</taxon>
        <taxon>Pseudonocardiales</taxon>
        <taxon>Pseudonocardiaceae</taxon>
        <taxon>Kibdelosporangium</taxon>
    </lineage>
</organism>
<keyword evidence="2" id="KW-1185">Reference proteome</keyword>
<dbReference type="Pfam" id="PF04978">
    <property type="entry name" value="MST"/>
    <property type="match status" value="1"/>
</dbReference>
<dbReference type="AlphaFoldDB" id="A0A1W1ZVS7"/>